<reference evidence="1 2" key="1">
    <citation type="submission" date="2018-03" db="EMBL/GenBank/DDBJ databases">
        <title>Phenotypic and genomic properties of Cyclonatronum proteinivorum gen. nov., sp. nov., a haloalkaliphilic bacteroidete from soda lakes possessing Na+-translocating rhodopsin.</title>
        <authorList>
            <person name="Toshchakov S.V."/>
            <person name="Korzhenkov A."/>
            <person name="Samarov N.I."/>
            <person name="Kublanov I.V."/>
            <person name="Muntyan M.S."/>
            <person name="Sorokin D.Y."/>
        </authorList>
    </citation>
    <scope>NUCLEOTIDE SEQUENCE [LARGE SCALE GENOMIC DNA]</scope>
    <source>
        <strain evidence="1 2">Omega</strain>
    </source>
</reference>
<sequence length="491" mass="57135">MSDELAIPGTRILNGFFGTGEVAGLSENKVYIQFDIKRKATFTDLRIAFRKEFAFTDVEQKLAESQYTEVPLEITDDRNIHKLWEYIDDNSGISNNSTGNSESFIKNELDWICNLRSTKPILHPWRYRKSDQLLCELVNRTVYYYSSHYKIALRTEYSYADKKFRLRRITPGLGKELEGFCIMGTPLYGISNSSKSDGFWVIKHHGAPITVFDPFFSYSKYILKPNKPFQFKILAIAFGCSYSDSSSLIETYLEKENHEINTYSFLGKVNEVKNYTSSNIAEKRYCHSFLEIKNTGFGAQHFIEIMLPVFFDKRCPREGDWVKGKLFFVGFPSQAVDWYDGCVVLPRQFNKFPKYKLWRGYCKSLAQQAVSMCDHLAELCYQNDIKGCRINILEKYYTPDHFNYSHNDRNLSIIQYLFRSLINNLKNEPLELELAEVVLKFDFKNHNRETSCVAIATALIKDVNGKEITSTHKHDLILKEHPETKNVRDKF</sequence>
<protein>
    <submittedName>
        <fullName evidence="1">Uncharacterized protein</fullName>
    </submittedName>
</protein>
<keyword evidence="2" id="KW-1185">Reference proteome</keyword>
<evidence type="ECO:0000313" key="2">
    <source>
        <dbReference type="Proteomes" id="UP000254808"/>
    </source>
</evidence>
<dbReference type="AlphaFoldDB" id="A0A345UHB9"/>
<organism evidence="1 2">
    <name type="scientific">Cyclonatronum proteinivorum</name>
    <dbReference type="NCBI Taxonomy" id="1457365"/>
    <lineage>
        <taxon>Bacteria</taxon>
        <taxon>Pseudomonadati</taxon>
        <taxon>Balneolota</taxon>
        <taxon>Balneolia</taxon>
        <taxon>Balneolales</taxon>
        <taxon>Cyclonatronaceae</taxon>
        <taxon>Cyclonatronum</taxon>
    </lineage>
</organism>
<dbReference type="KEGG" id="cprv:CYPRO_0586"/>
<evidence type="ECO:0000313" key="1">
    <source>
        <dbReference type="EMBL" id="AXI99870.1"/>
    </source>
</evidence>
<name>A0A345UHB9_9BACT</name>
<dbReference type="EMBL" id="CP027806">
    <property type="protein sequence ID" value="AXI99870.1"/>
    <property type="molecule type" value="Genomic_DNA"/>
</dbReference>
<gene>
    <name evidence="1" type="ORF">CYPRO_0586</name>
</gene>
<dbReference type="Proteomes" id="UP000254808">
    <property type="component" value="Chromosome"/>
</dbReference>
<accession>A0A345UHB9</accession>
<proteinExistence type="predicted"/>
<dbReference type="RefSeq" id="WP_114983201.1">
    <property type="nucleotide sequence ID" value="NZ_CP027806.1"/>
</dbReference>